<feature type="transmembrane region" description="Helical" evidence="8">
    <location>
        <begin position="162"/>
        <end position="180"/>
    </location>
</feature>
<dbReference type="CDD" id="cd01127">
    <property type="entry name" value="TrwB_TraG_TraD_VirD4"/>
    <property type="match status" value="1"/>
</dbReference>
<evidence type="ECO:0000256" key="8">
    <source>
        <dbReference type="SAM" id="Phobius"/>
    </source>
</evidence>
<proteinExistence type="inferred from homology"/>
<feature type="compositionally biased region" description="Polar residues" evidence="7">
    <location>
        <begin position="761"/>
        <end position="773"/>
    </location>
</feature>
<dbReference type="SUPFAM" id="SSF52540">
    <property type="entry name" value="P-loop containing nucleoside triphosphate hydrolases"/>
    <property type="match status" value="1"/>
</dbReference>
<dbReference type="InterPro" id="IPR051539">
    <property type="entry name" value="T4SS-coupling_protein"/>
</dbReference>
<evidence type="ECO:0000256" key="4">
    <source>
        <dbReference type="ARBA" id="ARBA00022692"/>
    </source>
</evidence>
<dbReference type="Pfam" id="PF02534">
    <property type="entry name" value="T4SS-DNA_transf"/>
    <property type="match status" value="1"/>
</dbReference>
<feature type="compositionally biased region" description="Basic and acidic residues" evidence="7">
    <location>
        <begin position="873"/>
        <end position="884"/>
    </location>
</feature>
<keyword evidence="4 8" id="KW-0812">Transmembrane</keyword>
<feature type="transmembrane region" description="Helical" evidence="8">
    <location>
        <begin position="32"/>
        <end position="58"/>
    </location>
</feature>
<organism evidence="9 10">
    <name type="scientific">Cytobacillus oceanisediminis</name>
    <dbReference type="NCBI Taxonomy" id="665099"/>
    <lineage>
        <taxon>Bacteria</taxon>
        <taxon>Bacillati</taxon>
        <taxon>Bacillota</taxon>
        <taxon>Bacilli</taxon>
        <taxon>Bacillales</taxon>
        <taxon>Bacillaceae</taxon>
        <taxon>Cytobacillus</taxon>
    </lineage>
</organism>
<feature type="region of interest" description="Disordered" evidence="7">
    <location>
        <begin position="831"/>
        <end position="888"/>
    </location>
</feature>
<comment type="similarity">
    <text evidence="2">Belongs to the VirD4/TraG family.</text>
</comment>
<feature type="region of interest" description="Disordered" evidence="7">
    <location>
        <begin position="901"/>
        <end position="927"/>
    </location>
</feature>
<feature type="region of interest" description="Disordered" evidence="7">
    <location>
        <begin position="736"/>
        <end position="796"/>
    </location>
</feature>
<dbReference type="Gene3D" id="3.40.50.300">
    <property type="entry name" value="P-loop containing nucleotide triphosphate hydrolases"/>
    <property type="match status" value="2"/>
</dbReference>
<evidence type="ECO:0000256" key="3">
    <source>
        <dbReference type="ARBA" id="ARBA00022475"/>
    </source>
</evidence>
<dbReference type="PANTHER" id="PTHR37937">
    <property type="entry name" value="CONJUGATIVE TRANSFER: DNA TRANSPORT"/>
    <property type="match status" value="1"/>
</dbReference>
<evidence type="ECO:0000256" key="6">
    <source>
        <dbReference type="ARBA" id="ARBA00023136"/>
    </source>
</evidence>
<dbReference type="PANTHER" id="PTHR37937:SF1">
    <property type="entry name" value="CONJUGATIVE TRANSFER: DNA TRANSPORT"/>
    <property type="match status" value="1"/>
</dbReference>
<evidence type="ECO:0000313" key="10">
    <source>
        <dbReference type="Proteomes" id="UP000180194"/>
    </source>
</evidence>
<feature type="compositionally biased region" description="Polar residues" evidence="7">
    <location>
        <begin position="850"/>
        <end position="871"/>
    </location>
</feature>
<dbReference type="Proteomes" id="UP000180194">
    <property type="component" value="Unassembled WGS sequence"/>
</dbReference>
<dbReference type="InterPro" id="IPR027417">
    <property type="entry name" value="P-loop_NTPase"/>
</dbReference>
<accession>A0ABX3CJX2</accession>
<reference evidence="9 10" key="1">
    <citation type="submission" date="2016-07" db="EMBL/GenBank/DDBJ databases">
        <title>Bacillus oceanisediminis whole genome.</title>
        <authorList>
            <person name="Pal Y."/>
            <person name="Verma A."/>
            <person name="Mual P."/>
            <person name="Srinivasan K."/>
        </authorList>
    </citation>
    <scope>NUCLEOTIDE SEQUENCE [LARGE SCALE GENOMIC DNA]</scope>
    <source>
        <strain evidence="9 10">Bhandara28</strain>
    </source>
</reference>
<protein>
    <recommendedName>
        <fullName evidence="11">TraD/TraG TraM recognition site domain-containing protein</fullName>
    </recommendedName>
</protein>
<dbReference type="InterPro" id="IPR003688">
    <property type="entry name" value="TraG/VirD4"/>
</dbReference>
<evidence type="ECO:0008006" key="11">
    <source>
        <dbReference type="Google" id="ProtNLM"/>
    </source>
</evidence>
<evidence type="ECO:0000256" key="5">
    <source>
        <dbReference type="ARBA" id="ARBA00022989"/>
    </source>
</evidence>
<feature type="transmembrane region" description="Helical" evidence="8">
    <location>
        <begin position="70"/>
        <end position="90"/>
    </location>
</feature>
<dbReference type="RefSeq" id="WP_071159889.1">
    <property type="nucleotide sequence ID" value="NZ_MBRJ01000059.1"/>
</dbReference>
<comment type="caution">
    <text evidence="9">The sequence shown here is derived from an EMBL/GenBank/DDBJ whole genome shotgun (WGS) entry which is preliminary data.</text>
</comment>
<name>A0ABX3CJX2_9BACI</name>
<evidence type="ECO:0000256" key="1">
    <source>
        <dbReference type="ARBA" id="ARBA00004651"/>
    </source>
</evidence>
<keyword evidence="3" id="KW-1003">Cell membrane</keyword>
<keyword evidence="6 8" id="KW-0472">Membrane</keyword>
<keyword evidence="10" id="KW-1185">Reference proteome</keyword>
<evidence type="ECO:0000256" key="2">
    <source>
        <dbReference type="ARBA" id="ARBA00008806"/>
    </source>
</evidence>
<dbReference type="EMBL" id="MBRJ01000059">
    <property type="protein sequence ID" value="OHX41379.1"/>
    <property type="molecule type" value="Genomic_DNA"/>
</dbReference>
<evidence type="ECO:0000256" key="7">
    <source>
        <dbReference type="SAM" id="MobiDB-lite"/>
    </source>
</evidence>
<comment type="subcellular location">
    <subcellularLocation>
        <location evidence="1">Cell membrane</location>
        <topology evidence="1">Multi-pass membrane protein</topology>
    </subcellularLocation>
</comment>
<evidence type="ECO:0000313" key="9">
    <source>
        <dbReference type="EMBL" id="OHX41379.1"/>
    </source>
</evidence>
<gene>
    <name evidence="9" type="ORF">BBV17_28695</name>
</gene>
<sequence>MTNIEKFKAWVSDYESVEHWLRMIFHTRAVQVLTLLNMALGIIGFLTWLKLCFGISFFIPHFINVNWPSFLLIVYLPLLTWFYSTITQPIKDGFKIKVDWTKEEKGRLHAFIRNIIPFIFLLWASAAKYIHENYEPLIGPIRVDPNQYNQLLVTNMDSLIKLLYFLPVFFTLILLVVYYRHYAINKDILRDQFFKWQFSPLARFSHNLVYDQFDVIVGWDKKTKKPLILKQKQRFLHELVNGATGSGKTSTAILVRIAQDLIKISKGIPGGIVVLEPKGDLVDDVVKLAKELGVPDEKIMVIDPTKDRSTKFNPFYGPIGAAAESFRGTITALTENQDSFFKGQQEETAAFYTMLAKILFGNLTNITHIQQMFLDARYLATLTERARAIIEEHHKNESMSEKVLNQWDGIVRYFEDDVLDYKTFRDKDEIKPVLYPEGHRYAGKQMVESKKDKFVTGAKKYLNDISMNAMLSQLMISQDGEKVLNLDDFLENGGVLLINTALGELEELSLLFGQFFIRQFQSAVFRRPKDGAEIGSDENKRIYKRIPIFFNVDEFPLYINQAFERMLTLGRSYNVGSLIAIQSLGQLETVIKGYRQTIMTNASSKTVFGRGVVDDNKIFSETFLEDKFVEESLNESTTPVTIEKQQWGYRHNTQKILAPAFTPSDIARLPFKHMIVQLVNEDESLEDARIATGTFVSESKFLKRYFKKQLDIKSEQSEETGDTEYNLVDSALGHLSGLSDEFPTMENTEGGGSKDTKVESPNETLASTETQPNDIAEPETTVDNQTADPNDKWRFNDITDDIDSTYVFEDKEVSQGTLLFKEVETEVIAKPPKQKKLSDANVENQEEKSTQQLSLQDMITSPPNSEETSGNEIHIHSIPDKETNESVDSLLKAVEEAAASRNFNKDNEKVPNSSGITENLEIVEDDL</sequence>
<keyword evidence="5 8" id="KW-1133">Transmembrane helix</keyword>